<proteinExistence type="predicted"/>
<accession>A0ACD5W8K2</accession>
<name>A0ACD5W8K2_AVESA</name>
<dbReference type="Proteomes" id="UP001732700">
    <property type="component" value="Chromosome 4A"/>
</dbReference>
<protein>
    <submittedName>
        <fullName evidence="1">Uncharacterized protein</fullName>
    </submittedName>
</protein>
<reference evidence="1" key="1">
    <citation type="submission" date="2021-05" db="EMBL/GenBank/DDBJ databases">
        <authorList>
            <person name="Scholz U."/>
            <person name="Mascher M."/>
            <person name="Fiebig A."/>
        </authorList>
    </citation>
    <scope>NUCLEOTIDE SEQUENCE [LARGE SCALE GENOMIC DNA]</scope>
</reference>
<dbReference type="EnsemblPlants" id="AVESA.00010b.r2.4AG0577420.1">
    <property type="protein sequence ID" value="AVESA.00010b.r2.4AG0577420.1.CDS"/>
    <property type="gene ID" value="AVESA.00010b.r2.4AG0577420"/>
</dbReference>
<evidence type="ECO:0000313" key="1">
    <source>
        <dbReference type="EnsemblPlants" id="AVESA.00010b.r2.4AG0577420.1.CDS"/>
    </source>
</evidence>
<organism evidence="1 2">
    <name type="scientific">Avena sativa</name>
    <name type="common">Oat</name>
    <dbReference type="NCBI Taxonomy" id="4498"/>
    <lineage>
        <taxon>Eukaryota</taxon>
        <taxon>Viridiplantae</taxon>
        <taxon>Streptophyta</taxon>
        <taxon>Embryophyta</taxon>
        <taxon>Tracheophyta</taxon>
        <taxon>Spermatophyta</taxon>
        <taxon>Magnoliopsida</taxon>
        <taxon>Liliopsida</taxon>
        <taxon>Poales</taxon>
        <taxon>Poaceae</taxon>
        <taxon>BOP clade</taxon>
        <taxon>Pooideae</taxon>
        <taxon>Poodae</taxon>
        <taxon>Poeae</taxon>
        <taxon>Poeae Chloroplast Group 1 (Aveneae type)</taxon>
        <taxon>Aveninae</taxon>
        <taxon>Avena</taxon>
    </lineage>
</organism>
<keyword evidence="2" id="KW-1185">Reference proteome</keyword>
<evidence type="ECO:0000313" key="2">
    <source>
        <dbReference type="Proteomes" id="UP001732700"/>
    </source>
</evidence>
<sequence>MGMATNSAPITPAALHLHRPHGHGNLQRLLLPPLGRRGVVVRAVSGDGGRGGGPSYLDMWKKAVERERRSAELAYRLQSSPPPAEAEAGAPPPADVEQKTARFEEMLRVPREERDRVQRTQVIDRASAALAAARAVLKEPPQQNPPQSSLPPLQPLQPQATGADLAGSGNDSGSSKVAKGLEDRGSLAEAALAAPVASQSEKGRNSVKSSTFKQTSSKLGTPGPDFWSWLPPVENSSELAESNTDLKPSKKVDSFFSQPDLLMEKERSADFLSLPFVTSFFEKKEDRSLPPFQPFAEPENVDSEPNPAVEAEEAFEAQFSKNAAEVARALSTSDEESSHGVDPDGSKWWKETGVEQRPDGVICKWTVIRGVSADGAVEFEDKYWEASDRFDHKELGSEKSGRDARGNVWREYWKESMWQDFTSGLMHMEKTADKWGKNGKGEQWQEQWWEQYDSSGKAEKSADKWCSLDPNTPLDVGHAHVWHERWGETYDGSGGSVKYTDKWAERSEGNGWSKWGDKWDEHFNPDGQGVKQGETWWEGKNGDRWNRTWGEGHNGSGWVHKYGRSSSGEHWDTHEPQETWYERYPHFGFHHCFENSVQLRSVLRQPPKNLKPGKRVDS</sequence>
<reference evidence="1" key="2">
    <citation type="submission" date="2025-09" db="UniProtKB">
        <authorList>
            <consortium name="EnsemblPlants"/>
        </authorList>
    </citation>
    <scope>IDENTIFICATION</scope>
</reference>